<keyword evidence="2" id="KW-0813">Transport</keyword>
<dbReference type="SUPFAM" id="SSF56935">
    <property type="entry name" value="Porins"/>
    <property type="match status" value="1"/>
</dbReference>
<dbReference type="GO" id="GO:0044718">
    <property type="term" value="P:siderophore transmembrane transport"/>
    <property type="evidence" value="ECO:0007669"/>
    <property type="project" value="TreeGrafter"/>
</dbReference>
<feature type="domain" description="TonB-dependent receptor plug" evidence="11">
    <location>
        <begin position="61"/>
        <end position="159"/>
    </location>
</feature>
<comment type="similarity">
    <text evidence="8">Belongs to the TonB-dependent receptor family.</text>
</comment>
<evidence type="ECO:0000256" key="1">
    <source>
        <dbReference type="ARBA" id="ARBA00004571"/>
    </source>
</evidence>
<dbReference type="STRING" id="1231623.Tasa_007_028"/>
<keyword evidence="4" id="KW-0812">Transmembrane</keyword>
<dbReference type="InterPro" id="IPR000531">
    <property type="entry name" value="Beta-barrel_TonB"/>
</dbReference>
<dbReference type="InterPro" id="IPR036942">
    <property type="entry name" value="Beta-barrel_TonB_sf"/>
</dbReference>
<evidence type="ECO:0000256" key="3">
    <source>
        <dbReference type="ARBA" id="ARBA00022452"/>
    </source>
</evidence>
<dbReference type="InterPro" id="IPR037066">
    <property type="entry name" value="Plug_dom_sf"/>
</dbReference>
<dbReference type="GO" id="GO:0015344">
    <property type="term" value="F:siderophore uptake transmembrane transporter activity"/>
    <property type="evidence" value="ECO:0007669"/>
    <property type="project" value="TreeGrafter"/>
</dbReference>
<dbReference type="PANTHER" id="PTHR30069:SF49">
    <property type="entry name" value="OUTER MEMBRANE PROTEIN C"/>
    <property type="match status" value="1"/>
</dbReference>
<keyword evidence="3" id="KW-1134">Transmembrane beta strand</keyword>
<evidence type="ECO:0000259" key="10">
    <source>
        <dbReference type="Pfam" id="PF00593"/>
    </source>
</evidence>
<keyword evidence="7" id="KW-0998">Cell outer membrane</keyword>
<dbReference type="Pfam" id="PF07715">
    <property type="entry name" value="Plug"/>
    <property type="match status" value="1"/>
</dbReference>
<evidence type="ECO:0000313" key="13">
    <source>
        <dbReference type="Proteomes" id="UP000032679"/>
    </source>
</evidence>
<dbReference type="AlphaFoldDB" id="A0A0D6MIS5"/>
<evidence type="ECO:0000256" key="9">
    <source>
        <dbReference type="SAM" id="SignalP"/>
    </source>
</evidence>
<organism evidence="12 13">
    <name type="scientific">Tanticharoenia sakaeratensis NBRC 103193</name>
    <dbReference type="NCBI Taxonomy" id="1231623"/>
    <lineage>
        <taxon>Bacteria</taxon>
        <taxon>Pseudomonadati</taxon>
        <taxon>Pseudomonadota</taxon>
        <taxon>Alphaproteobacteria</taxon>
        <taxon>Acetobacterales</taxon>
        <taxon>Acetobacteraceae</taxon>
        <taxon>Tanticharoenia</taxon>
    </lineage>
</organism>
<accession>A0A0D6MIS5</accession>
<evidence type="ECO:0000256" key="4">
    <source>
        <dbReference type="ARBA" id="ARBA00022692"/>
    </source>
</evidence>
<dbReference type="Gene3D" id="2.40.170.20">
    <property type="entry name" value="TonB-dependent receptor, beta-barrel domain"/>
    <property type="match status" value="1"/>
</dbReference>
<dbReference type="PANTHER" id="PTHR30069">
    <property type="entry name" value="TONB-DEPENDENT OUTER MEMBRANE RECEPTOR"/>
    <property type="match status" value="1"/>
</dbReference>
<proteinExistence type="inferred from homology"/>
<evidence type="ECO:0000256" key="8">
    <source>
        <dbReference type="RuleBase" id="RU003357"/>
    </source>
</evidence>
<feature type="domain" description="TonB-dependent receptor-like beta-barrel" evidence="10">
    <location>
        <begin position="247"/>
        <end position="691"/>
    </location>
</feature>
<dbReference type="GO" id="GO:0009279">
    <property type="term" value="C:cell outer membrane"/>
    <property type="evidence" value="ECO:0007669"/>
    <property type="project" value="UniProtKB-SubCell"/>
</dbReference>
<dbReference type="InterPro" id="IPR012910">
    <property type="entry name" value="Plug_dom"/>
</dbReference>
<evidence type="ECO:0000256" key="5">
    <source>
        <dbReference type="ARBA" id="ARBA00023077"/>
    </source>
</evidence>
<keyword evidence="5 8" id="KW-0798">TonB box</keyword>
<keyword evidence="12" id="KW-0675">Receptor</keyword>
<evidence type="ECO:0000259" key="11">
    <source>
        <dbReference type="Pfam" id="PF07715"/>
    </source>
</evidence>
<evidence type="ECO:0000256" key="7">
    <source>
        <dbReference type="ARBA" id="ARBA00023237"/>
    </source>
</evidence>
<dbReference type="Pfam" id="PF00593">
    <property type="entry name" value="TonB_dep_Rec_b-barrel"/>
    <property type="match status" value="1"/>
</dbReference>
<comment type="caution">
    <text evidence="12">The sequence shown here is derived from an EMBL/GenBank/DDBJ whole genome shotgun (WGS) entry which is preliminary data.</text>
</comment>
<keyword evidence="9" id="KW-0732">Signal</keyword>
<keyword evidence="6 8" id="KW-0472">Membrane</keyword>
<feature type="signal peptide" evidence="9">
    <location>
        <begin position="1"/>
        <end position="31"/>
    </location>
</feature>
<comment type="subcellular location">
    <subcellularLocation>
        <location evidence="1">Cell outer membrane</location>
        <topology evidence="1">Multi-pass membrane protein</topology>
    </subcellularLocation>
</comment>
<feature type="chain" id="PRO_5002307865" evidence="9">
    <location>
        <begin position="32"/>
        <end position="732"/>
    </location>
</feature>
<evidence type="ECO:0000313" key="12">
    <source>
        <dbReference type="EMBL" id="GAN53183.1"/>
    </source>
</evidence>
<dbReference type="InterPro" id="IPR039426">
    <property type="entry name" value="TonB-dep_rcpt-like"/>
</dbReference>
<name>A0A0D6MIS5_9PROT</name>
<keyword evidence="13" id="KW-1185">Reference proteome</keyword>
<reference evidence="12 13" key="1">
    <citation type="submission" date="2012-10" db="EMBL/GenBank/DDBJ databases">
        <title>Genome sequencing of Tanticharoenia sakaeratensis NBRC 103193.</title>
        <authorList>
            <person name="Azuma Y."/>
            <person name="Hadano H."/>
            <person name="Hirakawa H."/>
            <person name="Matsushita K."/>
        </authorList>
    </citation>
    <scope>NUCLEOTIDE SEQUENCE [LARGE SCALE GENOMIC DNA]</scope>
    <source>
        <strain evidence="12 13">NBRC 103193</strain>
    </source>
</reference>
<evidence type="ECO:0000256" key="2">
    <source>
        <dbReference type="ARBA" id="ARBA00022448"/>
    </source>
</evidence>
<gene>
    <name evidence="12" type="ORF">Tasa_007_028</name>
</gene>
<dbReference type="Gene3D" id="2.170.130.10">
    <property type="entry name" value="TonB-dependent receptor, plug domain"/>
    <property type="match status" value="1"/>
</dbReference>
<evidence type="ECO:0000256" key="6">
    <source>
        <dbReference type="ARBA" id="ARBA00023136"/>
    </source>
</evidence>
<dbReference type="EMBL" id="BALE01000007">
    <property type="protein sequence ID" value="GAN53183.1"/>
    <property type="molecule type" value="Genomic_DNA"/>
</dbReference>
<dbReference type="Proteomes" id="UP000032679">
    <property type="component" value="Unassembled WGS sequence"/>
</dbReference>
<sequence>MNDPEFRARASMRMCLVACAALIFLPVAGHAAPASTTALPELDIDAQDTSLLDKSSGATTLAPETIVRQRLHGPDSAALFSQVPGVSLWSNGGISSLPVINGMADDRVATVVDGVRIQAACPNHMNPAMSYIAPDMIETATAIAGITPVSMGGDSTAGTIDVERRDPKFARRGKVLITGQARGAYHSNGNGWEGSASATTANDWLSLNYTASYAARGNYHAGGGEGVVRSSEYKAASHAVTLGLHKGGNLLALTFSQTDTPYEGFPNAYMDMTENRSTDVHGKYTGAFDWGTLEVRGYWQRVNHVMNDLSDKGGHTWNTGMPMNDNSRMAGYSIKATIPMGSWNTLRLGDGFDHQGLSDWWPPLPGSMMMGPGTFRNINDGHRDRLGNFAEWESHPAPRVRTLLGLRSDVVMMNTGSVSPYATSMSGGMTGMSGMSGMAATETAAANAFNAEDHRHTDVNFDVTALARWDATDRLSIEGGYARKTRSPNLFERYTWGRSQMDSTMIGWFGDGNGYVGNNNLTPEIANTASFTADFHDRKHEVWAVSIQPYYTYVHHYINVNRLQTFSNGFAQLQFANHNAQLYGVNVGAHARLWNSPVWGKGAASTKIDWVRGQDLVTRTGLYHEMPANGTVALDDTLGAWSAHGEVQLVKRKSTVDVLRNEPRTPGYALLNLSGRYRWRFALFELGLDNVFNQHAYLPLGGVSLGDYIATGSLRPLALMGRSVNASVTASF</sequence>
<protein>
    <submittedName>
        <fullName evidence="12">TonB-dependent receptor</fullName>
    </submittedName>
</protein>